<evidence type="ECO:0000313" key="3">
    <source>
        <dbReference type="Proteomes" id="UP000003706"/>
    </source>
</evidence>
<proteinExistence type="predicted"/>
<keyword evidence="1" id="KW-0472">Membrane</keyword>
<keyword evidence="3" id="KW-1185">Reference proteome</keyword>
<reference evidence="2 3" key="1">
    <citation type="submission" date="2011-09" db="EMBL/GenBank/DDBJ databases">
        <title>The draft genome of Methanotorris formicicus Mc-S-70.</title>
        <authorList>
            <consortium name="US DOE Joint Genome Institute (JGI-PGF)"/>
            <person name="Lucas S."/>
            <person name="Han J."/>
            <person name="Lapidus A."/>
            <person name="Cheng J.-F."/>
            <person name="Goodwin L."/>
            <person name="Pitluck S."/>
            <person name="Peters L."/>
            <person name="Land M.L."/>
            <person name="Hauser L."/>
            <person name="Sieprawska-Lupa M."/>
            <person name="Takai K."/>
            <person name="Miyazaki J."/>
            <person name="Whitman W."/>
            <person name="Woyke T.J."/>
        </authorList>
    </citation>
    <scope>NUCLEOTIDE SEQUENCE [LARGE SCALE GENOMIC DNA]</scope>
    <source>
        <strain evidence="2 3">Mc-S-70</strain>
    </source>
</reference>
<feature type="transmembrane region" description="Helical" evidence="1">
    <location>
        <begin position="55"/>
        <end position="76"/>
    </location>
</feature>
<organism evidence="2 3">
    <name type="scientific">Methanotorris formicicus Mc-S-70</name>
    <dbReference type="NCBI Taxonomy" id="647171"/>
    <lineage>
        <taxon>Archaea</taxon>
        <taxon>Methanobacteriati</taxon>
        <taxon>Methanobacteriota</taxon>
        <taxon>Methanomada group</taxon>
        <taxon>Methanococci</taxon>
        <taxon>Methanococcales</taxon>
        <taxon>Methanocaldococcaceae</taxon>
        <taxon>Methanotorris</taxon>
    </lineage>
</organism>
<keyword evidence="1" id="KW-0812">Transmembrane</keyword>
<dbReference type="EMBL" id="AGJL01000082">
    <property type="protein sequence ID" value="EHP83664.1"/>
    <property type="molecule type" value="Genomic_DNA"/>
</dbReference>
<dbReference type="AlphaFoldDB" id="H1L1J4"/>
<name>H1L1J4_9EURY</name>
<dbReference type="RefSeq" id="WP_007045337.1">
    <property type="nucleotide sequence ID" value="NZ_AGJL01000082.1"/>
</dbReference>
<dbReference type="Proteomes" id="UP000003706">
    <property type="component" value="Unassembled WGS sequence"/>
</dbReference>
<protein>
    <submittedName>
        <fullName evidence="2">Uncharacterized protein</fullName>
    </submittedName>
</protein>
<evidence type="ECO:0000256" key="1">
    <source>
        <dbReference type="SAM" id="Phobius"/>
    </source>
</evidence>
<evidence type="ECO:0000313" key="2">
    <source>
        <dbReference type="EMBL" id="EHP83664.1"/>
    </source>
</evidence>
<comment type="caution">
    <text evidence="2">The sequence shown here is derived from an EMBL/GenBank/DDBJ whole genome shotgun (WGS) entry which is preliminary data.</text>
</comment>
<keyword evidence="1" id="KW-1133">Transmembrane helix</keyword>
<sequence>MEKNNLKWYEYFIIGAISMVIIEGILRILGFPSILDAIEWFILLIYGIIREKINYVVGIMFVLLPFSLIRMGKLLYKLLNKVRNSKYYELVKKEINKVNKNIKNTDSVITRILSLLALYCTL</sequence>
<accession>H1L1J4</accession>
<gene>
    <name evidence="2" type="ORF">MetfoDRAFT_1918</name>
</gene>